<keyword evidence="1" id="KW-0472">Membrane</keyword>
<accession>A0A1M6JRS2</accession>
<organism evidence="2 3">
    <name type="scientific">Parasporobacterium paucivorans DSM 15970</name>
    <dbReference type="NCBI Taxonomy" id="1122934"/>
    <lineage>
        <taxon>Bacteria</taxon>
        <taxon>Bacillati</taxon>
        <taxon>Bacillota</taxon>
        <taxon>Clostridia</taxon>
        <taxon>Lachnospirales</taxon>
        <taxon>Lachnospiraceae</taxon>
        <taxon>Parasporobacterium</taxon>
    </lineage>
</organism>
<protein>
    <submittedName>
        <fullName evidence="2">Uncharacterized protein</fullName>
    </submittedName>
</protein>
<dbReference type="Proteomes" id="UP000184342">
    <property type="component" value="Unassembled WGS sequence"/>
</dbReference>
<sequence length="94" mass="10655">MNIKRNIRLVRKIFNVLDLVNIVLSVVIIVLGIFIFVNISGNKALFPVLFLMAFVLNLSIAFRAWLNDNKGRYIIQLVISAFLLCVTFLGFIAV</sequence>
<gene>
    <name evidence="2" type="ORF">SAMN02745691_02049</name>
</gene>
<reference evidence="2 3" key="1">
    <citation type="submission" date="2016-11" db="EMBL/GenBank/DDBJ databases">
        <authorList>
            <person name="Jaros S."/>
            <person name="Januszkiewicz K."/>
            <person name="Wedrychowicz H."/>
        </authorList>
    </citation>
    <scope>NUCLEOTIDE SEQUENCE [LARGE SCALE GENOMIC DNA]</scope>
    <source>
        <strain evidence="2 3">DSM 15970</strain>
    </source>
</reference>
<dbReference type="InterPro" id="IPR046577">
    <property type="entry name" value="DUF6637"/>
</dbReference>
<keyword evidence="3" id="KW-1185">Reference proteome</keyword>
<feature type="transmembrane region" description="Helical" evidence="1">
    <location>
        <begin position="45"/>
        <end position="66"/>
    </location>
</feature>
<dbReference type="STRING" id="1122934.SAMN02745691_02049"/>
<keyword evidence="1" id="KW-1133">Transmembrane helix</keyword>
<evidence type="ECO:0000256" key="1">
    <source>
        <dbReference type="SAM" id="Phobius"/>
    </source>
</evidence>
<name>A0A1M6JRS2_9FIRM</name>
<proteinExistence type="predicted"/>
<dbReference type="Pfam" id="PF20342">
    <property type="entry name" value="DUF6637"/>
    <property type="match status" value="1"/>
</dbReference>
<keyword evidence="1" id="KW-0812">Transmembrane</keyword>
<evidence type="ECO:0000313" key="3">
    <source>
        <dbReference type="Proteomes" id="UP000184342"/>
    </source>
</evidence>
<dbReference type="AlphaFoldDB" id="A0A1M6JRS2"/>
<dbReference type="EMBL" id="FQYT01000023">
    <property type="protein sequence ID" value="SHJ49342.1"/>
    <property type="molecule type" value="Genomic_DNA"/>
</dbReference>
<feature type="transmembrane region" description="Helical" evidence="1">
    <location>
        <begin position="20"/>
        <end position="39"/>
    </location>
</feature>
<feature type="transmembrane region" description="Helical" evidence="1">
    <location>
        <begin position="73"/>
        <end position="93"/>
    </location>
</feature>
<dbReference type="RefSeq" id="WP_073994314.1">
    <property type="nucleotide sequence ID" value="NZ_FQYT01000023.1"/>
</dbReference>
<evidence type="ECO:0000313" key="2">
    <source>
        <dbReference type="EMBL" id="SHJ49342.1"/>
    </source>
</evidence>